<keyword evidence="4" id="KW-0479">Metal-binding</keyword>
<protein>
    <submittedName>
        <fullName evidence="8">Hydrogenase</fullName>
    </submittedName>
</protein>
<dbReference type="SUPFAM" id="SSF56770">
    <property type="entry name" value="HydA/Nqo6-like"/>
    <property type="match status" value="1"/>
</dbReference>
<dbReference type="GO" id="GO:0046872">
    <property type="term" value="F:metal ion binding"/>
    <property type="evidence" value="ECO:0007669"/>
    <property type="project" value="UniProtKB-KW"/>
</dbReference>
<dbReference type="InterPro" id="IPR052375">
    <property type="entry name" value="Complex_I_20kDa-like"/>
</dbReference>
<dbReference type="Pfam" id="PF01058">
    <property type="entry name" value="Oxidored_q6"/>
    <property type="match status" value="1"/>
</dbReference>
<evidence type="ECO:0000256" key="1">
    <source>
        <dbReference type="ARBA" id="ARBA00001966"/>
    </source>
</evidence>
<accession>A0A7C5NT32</accession>
<keyword evidence="6" id="KW-0411">Iron-sulfur</keyword>
<evidence type="ECO:0000256" key="2">
    <source>
        <dbReference type="ARBA" id="ARBA00009173"/>
    </source>
</evidence>
<dbReference type="AlphaFoldDB" id="A0A7C5NT32"/>
<sequence length="256" mass="29494">MKLRSVWVFHLNTGACNGCDIEILDVLTPYYDIERLGVKLVSTPRHAHALLVTGPLTRQTYYAAKRAYEAMPPKPRIVIAIGTCACSGGIFYDSYSIRRESERLRLEYPRTGGTSEFLPVDVYIPGCPPRPEEILYGLALLLGLAKKKLSPRHYVGEEFILPRTQFKAWVEVILKAKIRKELGYFDGYKLLERFMELVDIAETPEALQRLVEEAKTREKDSRIRYGLDKLYSYYLEVVRTYEALLNQKRGIPRIQK</sequence>
<reference evidence="8" key="1">
    <citation type="journal article" date="2020" name="mSystems">
        <title>Genome- and Community-Level Interaction Insights into Carbon Utilization and Element Cycling Functions of Hydrothermarchaeota in Hydrothermal Sediment.</title>
        <authorList>
            <person name="Zhou Z."/>
            <person name="Liu Y."/>
            <person name="Xu W."/>
            <person name="Pan J."/>
            <person name="Luo Z.H."/>
            <person name="Li M."/>
        </authorList>
    </citation>
    <scope>NUCLEOTIDE SEQUENCE [LARGE SCALE GENOMIC DNA]</scope>
    <source>
        <strain evidence="8">HyVt-93</strain>
    </source>
</reference>
<comment type="cofactor">
    <cofactor evidence="1">
        <name>[4Fe-4S] cluster</name>
        <dbReference type="ChEBI" id="CHEBI:49883"/>
    </cofactor>
</comment>
<keyword evidence="5" id="KW-0408">Iron</keyword>
<evidence type="ECO:0000256" key="5">
    <source>
        <dbReference type="ARBA" id="ARBA00023004"/>
    </source>
</evidence>
<dbReference type="PANTHER" id="PTHR42989">
    <property type="entry name" value="HYDROGENASE-4 COMPONENT I"/>
    <property type="match status" value="1"/>
</dbReference>
<dbReference type="GO" id="GO:0051539">
    <property type="term" value="F:4 iron, 4 sulfur cluster binding"/>
    <property type="evidence" value="ECO:0007669"/>
    <property type="project" value="UniProtKB-KW"/>
</dbReference>
<comment type="caution">
    <text evidence="8">The sequence shown here is derived from an EMBL/GenBank/DDBJ whole genome shotgun (WGS) entry which is preliminary data.</text>
</comment>
<dbReference type="EMBL" id="DRTU01000090">
    <property type="protein sequence ID" value="HHI00246.1"/>
    <property type="molecule type" value="Genomic_DNA"/>
</dbReference>
<evidence type="ECO:0000256" key="4">
    <source>
        <dbReference type="ARBA" id="ARBA00022723"/>
    </source>
</evidence>
<dbReference type="InterPro" id="IPR006137">
    <property type="entry name" value="NADH_UbQ_OxRdtase-like_20kDa"/>
</dbReference>
<keyword evidence="3" id="KW-0004">4Fe-4S</keyword>
<dbReference type="Gene3D" id="3.40.50.12280">
    <property type="match status" value="1"/>
</dbReference>
<feature type="domain" description="NADH:ubiquinone oxidoreductase-like 20kDa subunit" evidence="7">
    <location>
        <begin position="16"/>
        <end position="139"/>
    </location>
</feature>
<gene>
    <name evidence="8" type="ORF">ENL40_02025</name>
</gene>
<evidence type="ECO:0000313" key="8">
    <source>
        <dbReference type="EMBL" id="HHI00246.1"/>
    </source>
</evidence>
<proteinExistence type="inferred from homology"/>
<comment type="similarity">
    <text evidence="2">Belongs to the complex I 20 kDa subunit family.</text>
</comment>
<evidence type="ECO:0000256" key="6">
    <source>
        <dbReference type="ARBA" id="ARBA00023014"/>
    </source>
</evidence>
<dbReference type="PANTHER" id="PTHR42989:SF1">
    <property type="entry name" value="FORMATE HYDROGENLYASE SUBUNIT 7-RELATED"/>
    <property type="match status" value="1"/>
</dbReference>
<name>A0A7C5NT32_THELI</name>
<evidence type="ECO:0000259" key="7">
    <source>
        <dbReference type="Pfam" id="PF01058"/>
    </source>
</evidence>
<dbReference type="Proteomes" id="UP000886217">
    <property type="component" value="Unassembled WGS sequence"/>
</dbReference>
<evidence type="ECO:0000256" key="3">
    <source>
        <dbReference type="ARBA" id="ARBA00022485"/>
    </source>
</evidence>
<organism evidence="8">
    <name type="scientific">Thermococcus litoralis</name>
    <dbReference type="NCBI Taxonomy" id="2265"/>
    <lineage>
        <taxon>Archaea</taxon>
        <taxon>Methanobacteriati</taxon>
        <taxon>Methanobacteriota</taxon>
        <taxon>Thermococci</taxon>
        <taxon>Thermococcales</taxon>
        <taxon>Thermococcaceae</taxon>
        <taxon>Thermococcus</taxon>
    </lineage>
</organism>